<evidence type="ECO:0000313" key="7">
    <source>
        <dbReference type="Proteomes" id="UP000269591"/>
    </source>
</evidence>
<dbReference type="SUPFAM" id="SSF46548">
    <property type="entry name" value="alpha-helical ferredoxin"/>
    <property type="match status" value="1"/>
</dbReference>
<evidence type="ECO:0000256" key="2">
    <source>
        <dbReference type="ARBA" id="ARBA00022723"/>
    </source>
</evidence>
<reference evidence="7" key="1">
    <citation type="submission" date="2018-05" db="EMBL/GenBank/DDBJ databases">
        <title>Genome Sequencing of selected type strains of the family Eggerthellaceae.</title>
        <authorList>
            <person name="Danylec N."/>
            <person name="Stoll D.A."/>
            <person name="Doetsch A."/>
            <person name="Huch M."/>
        </authorList>
    </citation>
    <scope>NUCLEOTIDE SEQUENCE [LARGE SCALE GENOMIC DNA]</scope>
    <source>
        <strain evidence="7">DSM 24851</strain>
    </source>
</reference>
<dbReference type="PANTHER" id="PTHR10849">
    <property type="entry name" value="NADH DEHYDROGENASE UBIQUINONE IRON-SULFUR PROTEIN 8, MITOCHONDRIAL"/>
    <property type="match status" value="1"/>
</dbReference>
<dbReference type="Gene3D" id="3.30.70.3270">
    <property type="match status" value="1"/>
</dbReference>
<dbReference type="GO" id="GO:0016651">
    <property type="term" value="F:oxidoreductase activity, acting on NAD(P)H"/>
    <property type="evidence" value="ECO:0007669"/>
    <property type="project" value="InterPro"/>
</dbReference>
<evidence type="ECO:0000256" key="1">
    <source>
        <dbReference type="ARBA" id="ARBA00022485"/>
    </source>
</evidence>
<dbReference type="Proteomes" id="UP000269591">
    <property type="component" value="Unassembled WGS sequence"/>
</dbReference>
<dbReference type="PROSITE" id="PS00198">
    <property type="entry name" value="4FE4S_FER_1"/>
    <property type="match status" value="2"/>
</dbReference>
<keyword evidence="2" id="KW-0479">Metal-binding</keyword>
<dbReference type="Pfam" id="PF13187">
    <property type="entry name" value="Fer4_9"/>
    <property type="match status" value="1"/>
</dbReference>
<dbReference type="InterPro" id="IPR010226">
    <property type="entry name" value="NADH_quinone_OxRdtase_chainI"/>
</dbReference>
<evidence type="ECO:0000256" key="4">
    <source>
        <dbReference type="ARBA" id="ARBA00023014"/>
    </source>
</evidence>
<evidence type="ECO:0000256" key="3">
    <source>
        <dbReference type="ARBA" id="ARBA00023004"/>
    </source>
</evidence>
<keyword evidence="1" id="KW-0004">4Fe-4S</keyword>
<protein>
    <submittedName>
        <fullName evidence="6">4Fe-4S ferredoxin</fullName>
    </submittedName>
</protein>
<name>A0A3N0AW32_9ACTN</name>
<proteinExistence type="predicted"/>
<dbReference type="InterPro" id="IPR017896">
    <property type="entry name" value="4Fe4S_Fe-S-bd"/>
</dbReference>
<evidence type="ECO:0000259" key="5">
    <source>
        <dbReference type="PROSITE" id="PS51379"/>
    </source>
</evidence>
<sequence length="148" mass="16104">MGSFKLGKMTLRSLFGKPETVLYPVQTRPMPEGLKGHVSNNIEECILCGICQKRCPTEAIAVDKKSGTWTVDGFRCIQCGACVRECPKHSLTMEPTYTAPALTKQTHTEIKPQPSEEELAAKAAEREARIAAAKAAKAAREAAKEQEG</sequence>
<gene>
    <name evidence="6" type="ORF">DMP06_08830</name>
</gene>
<keyword evidence="7" id="KW-1185">Reference proteome</keyword>
<dbReference type="GO" id="GO:0051539">
    <property type="term" value="F:4 iron, 4 sulfur cluster binding"/>
    <property type="evidence" value="ECO:0007669"/>
    <property type="project" value="UniProtKB-KW"/>
</dbReference>
<dbReference type="InterPro" id="IPR017900">
    <property type="entry name" value="4Fe4S_Fe_S_CS"/>
</dbReference>
<dbReference type="AlphaFoldDB" id="A0A3N0AW32"/>
<keyword evidence="3" id="KW-0408">Iron</keyword>
<organism evidence="6 7">
    <name type="scientific">Slackia equolifaciens</name>
    <dbReference type="NCBI Taxonomy" id="498718"/>
    <lineage>
        <taxon>Bacteria</taxon>
        <taxon>Bacillati</taxon>
        <taxon>Actinomycetota</taxon>
        <taxon>Coriobacteriia</taxon>
        <taxon>Eggerthellales</taxon>
        <taxon>Eggerthellaceae</taxon>
        <taxon>Slackia</taxon>
    </lineage>
</organism>
<evidence type="ECO:0000313" key="6">
    <source>
        <dbReference type="EMBL" id="RNL38556.1"/>
    </source>
</evidence>
<dbReference type="RefSeq" id="WP_123209371.1">
    <property type="nucleotide sequence ID" value="NZ_JBHTHO010000014.1"/>
</dbReference>
<feature type="domain" description="4Fe-4S ferredoxin-type" evidence="5">
    <location>
        <begin position="67"/>
        <end position="96"/>
    </location>
</feature>
<dbReference type="GO" id="GO:0016020">
    <property type="term" value="C:membrane"/>
    <property type="evidence" value="ECO:0007669"/>
    <property type="project" value="InterPro"/>
</dbReference>
<dbReference type="OrthoDB" id="3175224at2"/>
<keyword evidence="4" id="KW-0411">Iron-sulfur</keyword>
<feature type="domain" description="4Fe-4S ferredoxin-type" evidence="5">
    <location>
        <begin position="36"/>
        <end position="65"/>
    </location>
</feature>
<dbReference type="PROSITE" id="PS51379">
    <property type="entry name" value="4FE4S_FER_2"/>
    <property type="match status" value="2"/>
</dbReference>
<accession>A0A3N0AW32</accession>
<dbReference type="EMBL" id="QIBX01000017">
    <property type="protein sequence ID" value="RNL38556.1"/>
    <property type="molecule type" value="Genomic_DNA"/>
</dbReference>
<dbReference type="GO" id="GO:0046872">
    <property type="term" value="F:metal ion binding"/>
    <property type="evidence" value="ECO:0007669"/>
    <property type="project" value="UniProtKB-KW"/>
</dbReference>
<comment type="caution">
    <text evidence="6">The sequence shown here is derived from an EMBL/GenBank/DDBJ whole genome shotgun (WGS) entry which is preliminary data.</text>
</comment>